<organism evidence="6 7">
    <name type="scientific">Desulfoscipio geothermicus DSM 3669</name>
    <dbReference type="NCBI Taxonomy" id="1121426"/>
    <lineage>
        <taxon>Bacteria</taxon>
        <taxon>Bacillati</taxon>
        <taxon>Bacillota</taxon>
        <taxon>Clostridia</taxon>
        <taxon>Eubacteriales</taxon>
        <taxon>Desulfallaceae</taxon>
        <taxon>Desulfoscipio</taxon>
    </lineage>
</organism>
<evidence type="ECO:0000256" key="2">
    <source>
        <dbReference type="ARBA" id="ARBA00022553"/>
    </source>
</evidence>
<feature type="domain" description="Response regulatory" evidence="5">
    <location>
        <begin position="7"/>
        <end position="121"/>
    </location>
</feature>
<comment type="function">
    <text evidence="3">May play the central regulatory role in sporulation. It may be an element of the effector pathway responsible for the activation of sporulation genes in response to nutritional stress. Spo0A may act in concert with spo0H (a sigma factor) to control the expression of some genes that are critical to the sporulation process.</text>
</comment>
<proteinExistence type="predicted"/>
<dbReference type="STRING" id="39060.SAMN05660706_11477"/>
<dbReference type="GO" id="GO:0000160">
    <property type="term" value="P:phosphorelay signal transduction system"/>
    <property type="evidence" value="ECO:0007669"/>
    <property type="project" value="InterPro"/>
</dbReference>
<dbReference type="OrthoDB" id="9808843at2"/>
<dbReference type="Gene3D" id="3.40.50.2300">
    <property type="match status" value="1"/>
</dbReference>
<dbReference type="PROSITE" id="PS50110">
    <property type="entry name" value="RESPONSE_REGULATORY"/>
    <property type="match status" value="1"/>
</dbReference>
<sequence length="135" mass="15057">MLKNNLVILVVDDQPGVRYLLDIVIKEAGHKVYTAQNGLEAVEKVRALRPDLVFMDVRMPLMGGLEALAKIKLMYPETKVVIMTAYGSDDTIDQARAQGALCCLAKPFDVEDIKNFLTDFTRDYIDNCCCKANAI</sequence>
<dbReference type="InterPro" id="IPR050595">
    <property type="entry name" value="Bact_response_regulator"/>
</dbReference>
<name>A0A1I6DPD0_9FIRM</name>
<evidence type="ECO:0000256" key="3">
    <source>
        <dbReference type="ARBA" id="ARBA00024867"/>
    </source>
</evidence>
<dbReference type="RefSeq" id="WP_092483535.1">
    <property type="nucleotide sequence ID" value="NZ_FOYM01000014.1"/>
</dbReference>
<dbReference type="EMBL" id="FOYM01000014">
    <property type="protein sequence ID" value="SFR07285.1"/>
    <property type="molecule type" value="Genomic_DNA"/>
</dbReference>
<keyword evidence="7" id="KW-1185">Reference proteome</keyword>
<evidence type="ECO:0000259" key="5">
    <source>
        <dbReference type="PROSITE" id="PS50110"/>
    </source>
</evidence>
<dbReference type="Pfam" id="PF00072">
    <property type="entry name" value="Response_reg"/>
    <property type="match status" value="1"/>
</dbReference>
<dbReference type="SUPFAM" id="SSF52172">
    <property type="entry name" value="CheY-like"/>
    <property type="match status" value="1"/>
</dbReference>
<dbReference type="PANTHER" id="PTHR44591">
    <property type="entry name" value="STRESS RESPONSE REGULATOR PROTEIN 1"/>
    <property type="match status" value="1"/>
</dbReference>
<dbReference type="AlphaFoldDB" id="A0A1I6DPD0"/>
<keyword evidence="2 4" id="KW-0597">Phosphoprotein</keyword>
<feature type="modified residue" description="4-aspartylphosphate" evidence="4">
    <location>
        <position position="56"/>
    </location>
</feature>
<dbReference type="PANTHER" id="PTHR44591:SF3">
    <property type="entry name" value="RESPONSE REGULATORY DOMAIN-CONTAINING PROTEIN"/>
    <property type="match status" value="1"/>
</dbReference>
<reference evidence="7" key="1">
    <citation type="submission" date="2016-10" db="EMBL/GenBank/DDBJ databases">
        <authorList>
            <person name="Varghese N."/>
            <person name="Submissions S."/>
        </authorList>
    </citation>
    <scope>NUCLEOTIDE SEQUENCE [LARGE SCALE GENOMIC DNA]</scope>
    <source>
        <strain evidence="7">DSM 3669</strain>
    </source>
</reference>
<dbReference type="InterPro" id="IPR001789">
    <property type="entry name" value="Sig_transdc_resp-reg_receiver"/>
</dbReference>
<evidence type="ECO:0000256" key="1">
    <source>
        <dbReference type="ARBA" id="ARBA00018672"/>
    </source>
</evidence>
<evidence type="ECO:0000313" key="6">
    <source>
        <dbReference type="EMBL" id="SFR07285.1"/>
    </source>
</evidence>
<dbReference type="Proteomes" id="UP000199584">
    <property type="component" value="Unassembled WGS sequence"/>
</dbReference>
<dbReference type="InterPro" id="IPR011006">
    <property type="entry name" value="CheY-like_superfamily"/>
</dbReference>
<dbReference type="SMART" id="SM00448">
    <property type="entry name" value="REC"/>
    <property type="match status" value="1"/>
</dbReference>
<gene>
    <name evidence="6" type="ORF">SAMN05660706_11477</name>
</gene>
<protein>
    <recommendedName>
        <fullName evidence="1">Stage 0 sporulation protein A homolog</fullName>
    </recommendedName>
</protein>
<evidence type="ECO:0000313" key="7">
    <source>
        <dbReference type="Proteomes" id="UP000199584"/>
    </source>
</evidence>
<accession>A0A1I6DPD0</accession>
<evidence type="ECO:0000256" key="4">
    <source>
        <dbReference type="PROSITE-ProRule" id="PRU00169"/>
    </source>
</evidence>